<feature type="region of interest" description="Disordered" evidence="1">
    <location>
        <begin position="378"/>
        <end position="401"/>
    </location>
</feature>
<proteinExistence type="predicted"/>
<keyword evidence="2" id="KW-1133">Transmembrane helix</keyword>
<feature type="region of interest" description="Disordered" evidence="1">
    <location>
        <begin position="449"/>
        <end position="508"/>
    </location>
</feature>
<gene>
    <name evidence="4" type="ORF">AMSG_00364</name>
</gene>
<keyword evidence="5" id="KW-1185">Reference proteome</keyword>
<feature type="chain" id="PRO_5005536977" evidence="3">
    <location>
        <begin position="28"/>
        <end position="508"/>
    </location>
</feature>
<dbReference type="EMBL" id="GL349434">
    <property type="protein sequence ID" value="KNC48587.1"/>
    <property type="molecule type" value="Genomic_DNA"/>
</dbReference>
<sequence length="508" mass="52809">MPSATALTSGMALVLAVVLCLAGWCAGNQSEFVLSVGMEVEHSISPQSPRRFRLSYTAAHTWFCVSAMVDLSPHHAHMALYWSPNSLPEDGYAAAAAGSGSGTAAVVCGDTVAGAPSPPTAYLVLETRVVDGSQPDADVKVALLAVSGVGPRPGLGRSLDLALADGVADSGAAFGTELAASLRFAPSPNEAAVAEYWVFYGPLYATHLITGGPLTLAQAAARGTPGGDMLALWRAANTGSELADVAGNFTRVVVSPACASRPVSCQYSVPVTLAAGTANLAAVVVVPGPSAAAGSDYVAAAAYVTAACTSRSAVASYGGCRPEELASSPRSSPSANAAAAAWIWFLIVVALVFVGVMAFVMGRTTYIRWRRRRRMQARARARARGEHEAGPGSDGLLGKSGRKQVHADFDNTPEWMWQKTEYDKNMYAIGHDPAAEGVPRLRVVDYEAADGKKARDRSKRDSRAVTPQALASAPELSTSSTSHSSRSSRSSSYSDYGGEYSYSSTSSS</sequence>
<evidence type="ECO:0000256" key="2">
    <source>
        <dbReference type="SAM" id="Phobius"/>
    </source>
</evidence>
<feature type="compositionally biased region" description="Basic and acidic residues" evidence="1">
    <location>
        <begin position="449"/>
        <end position="463"/>
    </location>
</feature>
<dbReference type="Proteomes" id="UP000054408">
    <property type="component" value="Unassembled WGS sequence"/>
</dbReference>
<evidence type="ECO:0000313" key="4">
    <source>
        <dbReference type="EMBL" id="KNC48587.1"/>
    </source>
</evidence>
<dbReference type="RefSeq" id="XP_013762643.1">
    <property type="nucleotide sequence ID" value="XM_013907189.1"/>
</dbReference>
<protein>
    <submittedName>
        <fullName evidence="4">Uncharacterized protein</fullName>
    </submittedName>
</protein>
<organism evidence="4 5">
    <name type="scientific">Thecamonas trahens ATCC 50062</name>
    <dbReference type="NCBI Taxonomy" id="461836"/>
    <lineage>
        <taxon>Eukaryota</taxon>
        <taxon>Apusozoa</taxon>
        <taxon>Apusomonadida</taxon>
        <taxon>Apusomonadidae</taxon>
        <taxon>Thecamonas</taxon>
    </lineage>
</organism>
<feature type="transmembrane region" description="Helical" evidence="2">
    <location>
        <begin position="341"/>
        <end position="366"/>
    </location>
</feature>
<keyword evidence="3" id="KW-0732">Signal</keyword>
<keyword evidence="2" id="KW-0812">Transmembrane</keyword>
<feature type="signal peptide" evidence="3">
    <location>
        <begin position="1"/>
        <end position="27"/>
    </location>
</feature>
<evidence type="ECO:0000256" key="1">
    <source>
        <dbReference type="SAM" id="MobiDB-lite"/>
    </source>
</evidence>
<reference evidence="4 5" key="1">
    <citation type="submission" date="2010-05" db="EMBL/GenBank/DDBJ databases">
        <title>The Genome Sequence of Thecamonas trahens ATCC 50062.</title>
        <authorList>
            <consortium name="The Broad Institute Genome Sequencing Platform"/>
            <person name="Russ C."/>
            <person name="Cuomo C."/>
            <person name="Shea T."/>
            <person name="Young S.K."/>
            <person name="Zeng Q."/>
            <person name="Koehrsen M."/>
            <person name="Haas B."/>
            <person name="Borodovsky M."/>
            <person name="Guigo R."/>
            <person name="Alvarado L."/>
            <person name="Berlin A."/>
            <person name="Bochicchio J."/>
            <person name="Borenstein D."/>
            <person name="Chapman S."/>
            <person name="Chen Z."/>
            <person name="Freedman E."/>
            <person name="Gellesch M."/>
            <person name="Goldberg J."/>
            <person name="Griggs A."/>
            <person name="Gujja S."/>
            <person name="Heilman E."/>
            <person name="Heiman D."/>
            <person name="Hepburn T."/>
            <person name="Howarth C."/>
            <person name="Jen D."/>
            <person name="Larson L."/>
            <person name="Mehta T."/>
            <person name="Park D."/>
            <person name="Pearson M."/>
            <person name="Roberts A."/>
            <person name="Saif S."/>
            <person name="Shenoy N."/>
            <person name="Sisk P."/>
            <person name="Stolte C."/>
            <person name="Sykes S."/>
            <person name="Thomson T."/>
            <person name="Walk T."/>
            <person name="White J."/>
            <person name="Yandava C."/>
            <person name="Burger G."/>
            <person name="Gray M.W."/>
            <person name="Holland P.W.H."/>
            <person name="King N."/>
            <person name="Lang F.B.F."/>
            <person name="Roger A.J."/>
            <person name="Ruiz-Trillo I."/>
            <person name="Lander E."/>
            <person name="Nusbaum C."/>
        </authorList>
    </citation>
    <scope>NUCLEOTIDE SEQUENCE [LARGE SCALE GENOMIC DNA]</scope>
    <source>
        <strain evidence="4 5">ATCC 50062</strain>
    </source>
</reference>
<dbReference type="GeneID" id="25560173"/>
<dbReference type="AlphaFoldDB" id="A0A0L0D8A6"/>
<evidence type="ECO:0000313" key="5">
    <source>
        <dbReference type="Proteomes" id="UP000054408"/>
    </source>
</evidence>
<feature type="compositionally biased region" description="Low complexity" evidence="1">
    <location>
        <begin position="477"/>
        <end position="508"/>
    </location>
</feature>
<keyword evidence="2" id="KW-0472">Membrane</keyword>
<accession>A0A0L0D8A6</accession>
<name>A0A0L0D8A6_THETB</name>
<evidence type="ECO:0000256" key="3">
    <source>
        <dbReference type="SAM" id="SignalP"/>
    </source>
</evidence>